<gene>
    <name evidence="1" type="ORF">COI65_24755</name>
</gene>
<name>A0A2C5G3G6_9BACI</name>
<comment type="caution">
    <text evidence="1">The sequence shown here is derived from an EMBL/GenBank/DDBJ whole genome shotgun (WGS) entry which is preliminary data.</text>
</comment>
<protein>
    <submittedName>
        <fullName evidence="1">Uncharacterized protein</fullName>
    </submittedName>
</protein>
<accession>A0A2C5G3G6</accession>
<evidence type="ECO:0000313" key="1">
    <source>
        <dbReference type="EMBL" id="PHG56774.1"/>
    </source>
</evidence>
<dbReference type="AlphaFoldDB" id="A0A2C5G3G6"/>
<proteinExistence type="predicted"/>
<organism evidence="1 2">
    <name type="scientific">Bacillus wiedmannii</name>
    <dbReference type="NCBI Taxonomy" id="1890302"/>
    <lineage>
        <taxon>Bacteria</taxon>
        <taxon>Bacillati</taxon>
        <taxon>Bacillota</taxon>
        <taxon>Bacilli</taxon>
        <taxon>Bacillales</taxon>
        <taxon>Bacillaceae</taxon>
        <taxon>Bacillus</taxon>
        <taxon>Bacillus cereus group</taxon>
    </lineage>
</organism>
<reference evidence="1 2" key="1">
    <citation type="submission" date="2017-09" db="EMBL/GenBank/DDBJ databases">
        <title>Large-scale bioinformatics analysis of Bacillus genomes uncovers conserved roles of natural products in bacterial physiology.</title>
        <authorList>
            <consortium name="Agbiome Team Llc"/>
            <person name="Bleich R.M."/>
            <person name="Grubbs K.J."/>
            <person name="Santa Maria K.C."/>
            <person name="Allen S.E."/>
            <person name="Farag S."/>
            <person name="Shank E.A."/>
            <person name="Bowers A."/>
        </authorList>
    </citation>
    <scope>NUCLEOTIDE SEQUENCE [LARGE SCALE GENOMIC DNA]</scope>
    <source>
        <strain evidence="1 2">AFS029838</strain>
    </source>
</reference>
<dbReference type="RefSeq" id="WP_098091770.1">
    <property type="nucleotide sequence ID" value="NZ_NUDK01000001.1"/>
</dbReference>
<dbReference type="Proteomes" id="UP000222503">
    <property type="component" value="Unassembled WGS sequence"/>
</dbReference>
<dbReference type="EMBL" id="NUUQ01000060">
    <property type="protein sequence ID" value="PHG56774.1"/>
    <property type="molecule type" value="Genomic_DNA"/>
</dbReference>
<evidence type="ECO:0000313" key="2">
    <source>
        <dbReference type="Proteomes" id="UP000222503"/>
    </source>
</evidence>
<sequence length="65" mass="7379">MIEVVTFNKSEKELNKSTLKIGQLHGEGKKANKISVKGLPLVSVAYVSDERCIWEVLNRKLFIFT</sequence>